<feature type="transmembrane region" description="Helical" evidence="1">
    <location>
        <begin position="48"/>
        <end position="72"/>
    </location>
</feature>
<proteinExistence type="predicted"/>
<comment type="caution">
    <text evidence="2">The sequence shown here is derived from an EMBL/GenBank/DDBJ whole genome shotgun (WGS) entry which is preliminary data.</text>
</comment>
<accession>A0A165W9W8</accession>
<sequence length="73" mass="8485">MEKDREIDKLLKKYTVEVPDFPMKKSKMEKLANWLCEKASFPIPEERITFKGMVCIQVIPIVASLAVSVWMIL</sequence>
<protein>
    <submittedName>
        <fullName evidence="2">Uncharacterized protein</fullName>
    </submittedName>
</protein>
<evidence type="ECO:0000256" key="1">
    <source>
        <dbReference type="SAM" id="Phobius"/>
    </source>
</evidence>
<dbReference type="AlphaFoldDB" id="A0A165W9W8"/>
<gene>
    <name evidence="2" type="ORF">AZI98_17500</name>
</gene>
<dbReference type="RefSeq" id="WP_063389540.1">
    <property type="nucleotide sequence ID" value="NZ_LWBR01000075.1"/>
</dbReference>
<reference evidence="2 3" key="1">
    <citation type="submission" date="2016-04" db="EMBL/GenBank/DDBJ databases">
        <title>Draft genome sequence of Aeribacillus pallidus 8m3 from petroleum reservoir.</title>
        <authorList>
            <person name="Poltaraus A.B."/>
            <person name="Nazina T.N."/>
            <person name="Tourova T.P."/>
            <person name="Malakho S.M."/>
            <person name="Korshunova A.V."/>
            <person name="Sokolova D.S."/>
        </authorList>
    </citation>
    <scope>NUCLEOTIDE SEQUENCE [LARGE SCALE GENOMIC DNA]</scope>
    <source>
        <strain evidence="2 3">8m3</strain>
    </source>
</reference>
<name>A0A165W9W8_9BACI</name>
<dbReference type="STRING" id="33936.AZI98_17500"/>
<keyword evidence="1" id="KW-0472">Membrane</keyword>
<keyword evidence="1" id="KW-0812">Transmembrane</keyword>
<evidence type="ECO:0000313" key="2">
    <source>
        <dbReference type="EMBL" id="KZN94790.1"/>
    </source>
</evidence>
<dbReference type="Proteomes" id="UP000076476">
    <property type="component" value="Unassembled WGS sequence"/>
</dbReference>
<evidence type="ECO:0000313" key="3">
    <source>
        <dbReference type="Proteomes" id="UP000076476"/>
    </source>
</evidence>
<dbReference type="OrthoDB" id="2736366at2"/>
<keyword evidence="1" id="KW-1133">Transmembrane helix</keyword>
<dbReference type="EMBL" id="LWBR01000075">
    <property type="protein sequence ID" value="KZN94790.1"/>
    <property type="molecule type" value="Genomic_DNA"/>
</dbReference>
<organism evidence="2 3">
    <name type="scientific">Aeribacillus pallidus</name>
    <dbReference type="NCBI Taxonomy" id="33936"/>
    <lineage>
        <taxon>Bacteria</taxon>
        <taxon>Bacillati</taxon>
        <taxon>Bacillota</taxon>
        <taxon>Bacilli</taxon>
        <taxon>Bacillales</taxon>
        <taxon>Bacillaceae</taxon>
        <taxon>Aeribacillus</taxon>
    </lineage>
</organism>
<keyword evidence="3" id="KW-1185">Reference proteome</keyword>